<feature type="signal peptide" evidence="1">
    <location>
        <begin position="1"/>
        <end position="21"/>
    </location>
</feature>
<keyword evidence="1" id="KW-0732">Signal</keyword>
<dbReference type="Pfam" id="PF09917">
    <property type="entry name" value="DUF2147"/>
    <property type="match status" value="1"/>
</dbReference>
<dbReference type="Gene3D" id="2.40.128.520">
    <property type="match status" value="1"/>
</dbReference>
<protein>
    <submittedName>
        <fullName evidence="3">DUF2147 domain-containing protein</fullName>
    </submittedName>
</protein>
<evidence type="ECO:0000256" key="1">
    <source>
        <dbReference type="SAM" id="SignalP"/>
    </source>
</evidence>
<sequence length="145" mass="16283">MSAFILSSLLLLLGTTFAANAQKEKVEGNWLNQEKDAKIEIYKARDGKFYGKIVWLKEPNRDGKPKTDINNPKENMKATPIMGLLILKGFNKDDDTSYEDGTIYDPKNGKTYSCKITVKDANTLSIRGYIGISLIGRTTTWVRSN</sequence>
<dbReference type="Proteomes" id="UP000323632">
    <property type="component" value="Unassembled WGS sequence"/>
</dbReference>
<dbReference type="PANTHER" id="PTHR36919:SF2">
    <property type="entry name" value="BLL6627 PROTEIN"/>
    <property type="match status" value="1"/>
</dbReference>
<reference evidence="3 4" key="1">
    <citation type="submission" date="2019-09" db="EMBL/GenBank/DDBJ databases">
        <title>Genome sequence and assembly of Taibaiella sp.</title>
        <authorList>
            <person name="Chhetri G."/>
        </authorList>
    </citation>
    <scope>NUCLEOTIDE SEQUENCE [LARGE SCALE GENOMIC DNA]</scope>
    <source>
        <strain evidence="3 4">KVB11</strain>
    </source>
</reference>
<accession>A0A5M6CJ77</accession>
<dbReference type="AlphaFoldDB" id="A0A5M6CJ77"/>
<organism evidence="3 4">
    <name type="scientific">Taibaiella lutea</name>
    <dbReference type="NCBI Taxonomy" id="2608001"/>
    <lineage>
        <taxon>Bacteria</taxon>
        <taxon>Pseudomonadati</taxon>
        <taxon>Bacteroidota</taxon>
        <taxon>Chitinophagia</taxon>
        <taxon>Chitinophagales</taxon>
        <taxon>Chitinophagaceae</taxon>
        <taxon>Taibaiella</taxon>
    </lineage>
</organism>
<gene>
    <name evidence="3" type="ORF">F0919_08560</name>
</gene>
<evidence type="ECO:0000313" key="4">
    <source>
        <dbReference type="Proteomes" id="UP000323632"/>
    </source>
</evidence>
<dbReference type="EMBL" id="VWSH01000002">
    <property type="protein sequence ID" value="KAA5535154.1"/>
    <property type="molecule type" value="Genomic_DNA"/>
</dbReference>
<evidence type="ECO:0000259" key="2">
    <source>
        <dbReference type="Pfam" id="PF09917"/>
    </source>
</evidence>
<keyword evidence="4" id="KW-1185">Reference proteome</keyword>
<evidence type="ECO:0000313" key="3">
    <source>
        <dbReference type="EMBL" id="KAA5535154.1"/>
    </source>
</evidence>
<feature type="domain" description="DUF2147" evidence="2">
    <location>
        <begin position="28"/>
        <end position="143"/>
    </location>
</feature>
<proteinExistence type="predicted"/>
<comment type="caution">
    <text evidence="3">The sequence shown here is derived from an EMBL/GenBank/DDBJ whole genome shotgun (WGS) entry which is preliminary data.</text>
</comment>
<dbReference type="InterPro" id="IPR019223">
    <property type="entry name" value="DUF2147"/>
</dbReference>
<name>A0A5M6CJ77_9BACT</name>
<dbReference type="PANTHER" id="PTHR36919">
    <property type="entry name" value="BLR1215 PROTEIN"/>
    <property type="match status" value="1"/>
</dbReference>
<feature type="chain" id="PRO_5024401581" evidence="1">
    <location>
        <begin position="22"/>
        <end position="145"/>
    </location>
</feature>